<dbReference type="EMBL" id="KN834840">
    <property type="protein sequence ID" value="KIK52628.1"/>
    <property type="molecule type" value="Genomic_DNA"/>
</dbReference>
<accession>A0A0D0CCJ7</accession>
<evidence type="ECO:0000313" key="2">
    <source>
        <dbReference type="Proteomes" id="UP000053593"/>
    </source>
</evidence>
<protein>
    <submittedName>
        <fullName evidence="1">Uncharacterized protein</fullName>
    </submittedName>
</protein>
<organism evidence="1 2">
    <name type="scientific">Collybiopsis luxurians FD-317 M1</name>
    <dbReference type="NCBI Taxonomy" id="944289"/>
    <lineage>
        <taxon>Eukaryota</taxon>
        <taxon>Fungi</taxon>
        <taxon>Dikarya</taxon>
        <taxon>Basidiomycota</taxon>
        <taxon>Agaricomycotina</taxon>
        <taxon>Agaricomycetes</taxon>
        <taxon>Agaricomycetidae</taxon>
        <taxon>Agaricales</taxon>
        <taxon>Marasmiineae</taxon>
        <taxon>Omphalotaceae</taxon>
        <taxon>Collybiopsis</taxon>
        <taxon>Collybiopsis luxurians</taxon>
    </lineage>
</organism>
<sequence>MENSHCFGSLDPKHFSATLSASAEARTLELTIFNAVQLLFHGQVGSGVLTPLGLALQIPRHTIQQAAFVPSTRGELFLPSLHNEAAGQID</sequence>
<dbReference type="HOGENOM" id="CLU_2483599_0_0_1"/>
<name>A0A0D0CCJ7_9AGAR</name>
<keyword evidence="2" id="KW-1185">Reference proteome</keyword>
<evidence type="ECO:0000313" key="1">
    <source>
        <dbReference type="EMBL" id="KIK52628.1"/>
    </source>
</evidence>
<reference evidence="1 2" key="1">
    <citation type="submission" date="2014-04" db="EMBL/GenBank/DDBJ databases">
        <title>Evolutionary Origins and Diversification of the Mycorrhizal Mutualists.</title>
        <authorList>
            <consortium name="DOE Joint Genome Institute"/>
            <consortium name="Mycorrhizal Genomics Consortium"/>
            <person name="Kohler A."/>
            <person name="Kuo A."/>
            <person name="Nagy L.G."/>
            <person name="Floudas D."/>
            <person name="Copeland A."/>
            <person name="Barry K.W."/>
            <person name="Cichocki N."/>
            <person name="Veneault-Fourrey C."/>
            <person name="LaButti K."/>
            <person name="Lindquist E.A."/>
            <person name="Lipzen A."/>
            <person name="Lundell T."/>
            <person name="Morin E."/>
            <person name="Murat C."/>
            <person name="Riley R."/>
            <person name="Ohm R."/>
            <person name="Sun H."/>
            <person name="Tunlid A."/>
            <person name="Henrissat B."/>
            <person name="Grigoriev I.V."/>
            <person name="Hibbett D.S."/>
            <person name="Martin F."/>
        </authorList>
    </citation>
    <scope>NUCLEOTIDE SEQUENCE [LARGE SCALE GENOMIC DNA]</scope>
    <source>
        <strain evidence="1 2">FD-317 M1</strain>
    </source>
</reference>
<gene>
    <name evidence="1" type="ORF">GYMLUDRAFT_49841</name>
</gene>
<dbReference type="Proteomes" id="UP000053593">
    <property type="component" value="Unassembled WGS sequence"/>
</dbReference>
<proteinExistence type="predicted"/>
<dbReference type="AlphaFoldDB" id="A0A0D0CCJ7"/>